<name>A0A0D2KEY1_HYPSF</name>
<feature type="region of interest" description="Disordered" evidence="1">
    <location>
        <begin position="39"/>
        <end position="85"/>
    </location>
</feature>
<protein>
    <submittedName>
        <fullName evidence="2">Uncharacterized protein</fullName>
    </submittedName>
</protein>
<dbReference type="Proteomes" id="UP000054270">
    <property type="component" value="Unassembled WGS sequence"/>
</dbReference>
<reference evidence="3" key="1">
    <citation type="submission" date="2014-04" db="EMBL/GenBank/DDBJ databases">
        <title>Evolutionary Origins and Diversification of the Mycorrhizal Mutualists.</title>
        <authorList>
            <consortium name="DOE Joint Genome Institute"/>
            <consortium name="Mycorrhizal Genomics Consortium"/>
            <person name="Kohler A."/>
            <person name="Kuo A."/>
            <person name="Nagy L.G."/>
            <person name="Floudas D."/>
            <person name="Copeland A."/>
            <person name="Barry K.W."/>
            <person name="Cichocki N."/>
            <person name="Veneault-Fourrey C."/>
            <person name="LaButti K."/>
            <person name="Lindquist E.A."/>
            <person name="Lipzen A."/>
            <person name="Lundell T."/>
            <person name="Morin E."/>
            <person name="Murat C."/>
            <person name="Riley R."/>
            <person name="Ohm R."/>
            <person name="Sun H."/>
            <person name="Tunlid A."/>
            <person name="Henrissat B."/>
            <person name="Grigoriev I.V."/>
            <person name="Hibbett D.S."/>
            <person name="Martin F."/>
        </authorList>
    </citation>
    <scope>NUCLEOTIDE SEQUENCE [LARGE SCALE GENOMIC DNA]</scope>
    <source>
        <strain evidence="3">FD-334 SS-4</strain>
    </source>
</reference>
<evidence type="ECO:0000313" key="2">
    <source>
        <dbReference type="EMBL" id="KJA13032.1"/>
    </source>
</evidence>
<keyword evidence="3" id="KW-1185">Reference proteome</keyword>
<feature type="compositionally biased region" description="Polar residues" evidence="1">
    <location>
        <begin position="53"/>
        <end position="68"/>
    </location>
</feature>
<dbReference type="AlphaFoldDB" id="A0A0D2KEY1"/>
<evidence type="ECO:0000313" key="3">
    <source>
        <dbReference type="Proteomes" id="UP000054270"/>
    </source>
</evidence>
<organism evidence="2 3">
    <name type="scientific">Hypholoma sublateritium (strain FD-334 SS-4)</name>
    <dbReference type="NCBI Taxonomy" id="945553"/>
    <lineage>
        <taxon>Eukaryota</taxon>
        <taxon>Fungi</taxon>
        <taxon>Dikarya</taxon>
        <taxon>Basidiomycota</taxon>
        <taxon>Agaricomycotina</taxon>
        <taxon>Agaricomycetes</taxon>
        <taxon>Agaricomycetidae</taxon>
        <taxon>Agaricales</taxon>
        <taxon>Agaricineae</taxon>
        <taxon>Strophariaceae</taxon>
        <taxon>Hypholoma</taxon>
    </lineage>
</organism>
<evidence type="ECO:0000256" key="1">
    <source>
        <dbReference type="SAM" id="MobiDB-lite"/>
    </source>
</evidence>
<dbReference type="EMBL" id="KN817801">
    <property type="protein sequence ID" value="KJA13032.1"/>
    <property type="molecule type" value="Genomic_DNA"/>
</dbReference>
<gene>
    <name evidence="2" type="ORF">HYPSUDRAFT_209886</name>
</gene>
<sequence length="129" mass="14225">MPYLQPTPSQDLNFTIANPLASNPIVPLEVPYGMHHRPTLFHGAPPPAAANPYDTSTPLPSGLDTTSDGAKRSKSARMRPTKTMTARNLCAQEWVKNNPQGTTDDFKVYYNNLPAEQKQVWEDKSKASS</sequence>
<proteinExistence type="predicted"/>
<accession>A0A0D2KEY1</accession>
<dbReference type="OrthoDB" id="2689266at2759"/>